<keyword evidence="3" id="KW-1185">Reference proteome</keyword>
<accession>A0A8H8DB06</accession>
<dbReference type="AlphaFoldDB" id="A0A8H8DB06"/>
<feature type="domain" description="F-box" evidence="1">
    <location>
        <begin position="1"/>
        <end position="46"/>
    </location>
</feature>
<reference evidence="2 3" key="1">
    <citation type="submission" date="2020-12" db="EMBL/GenBank/DDBJ databases">
        <title>Effect of drift, selection, and recombination on the evolution of hybrid genomes in Candida yeast pathogens.</title>
        <authorList>
            <person name="Mixao V."/>
            <person name="Ksiezopolska E."/>
            <person name="Saus E."/>
            <person name="Boekhout T."/>
            <person name="Gacser A."/>
            <person name="Gabaldon T."/>
        </authorList>
    </citation>
    <scope>NUCLEOTIDE SEQUENCE [LARGE SCALE GENOMIC DNA]</scope>
    <source>
        <strain evidence="2 3">BP57</strain>
    </source>
</reference>
<organism evidence="2 3">
    <name type="scientific">Candida metapsilosis</name>
    <dbReference type="NCBI Taxonomy" id="273372"/>
    <lineage>
        <taxon>Eukaryota</taxon>
        <taxon>Fungi</taxon>
        <taxon>Dikarya</taxon>
        <taxon>Ascomycota</taxon>
        <taxon>Saccharomycotina</taxon>
        <taxon>Pichiomycetes</taxon>
        <taxon>Debaryomycetaceae</taxon>
        <taxon>Candida/Lodderomyces clade</taxon>
        <taxon>Candida</taxon>
    </lineage>
</organism>
<dbReference type="GeneID" id="93650382"/>
<name>A0A8H8DB06_9ASCO</name>
<evidence type="ECO:0000313" key="2">
    <source>
        <dbReference type="EMBL" id="KAG5419873.1"/>
    </source>
</evidence>
<dbReference type="RefSeq" id="XP_067548989.1">
    <property type="nucleotide sequence ID" value="XM_067690533.1"/>
</dbReference>
<proteinExistence type="predicted"/>
<dbReference type="InterPro" id="IPR001810">
    <property type="entry name" value="F-box_dom"/>
</dbReference>
<protein>
    <recommendedName>
        <fullName evidence="1">F-box domain-containing protein</fullName>
    </recommendedName>
</protein>
<dbReference type="EMBL" id="JAEOAQ010000002">
    <property type="protein sequence ID" value="KAG5419873.1"/>
    <property type="molecule type" value="Genomic_DNA"/>
</dbReference>
<gene>
    <name evidence="2" type="ORF">I9W82_001753</name>
</gene>
<evidence type="ECO:0000313" key="3">
    <source>
        <dbReference type="Proteomes" id="UP000669133"/>
    </source>
</evidence>
<evidence type="ECO:0000259" key="1">
    <source>
        <dbReference type="PROSITE" id="PS50181"/>
    </source>
</evidence>
<sequence>MFHLTSLPIQVLSEIFSNFNQHQVLAIAPQHSKLYFAARDKLYQNIYIYEEHQQHGADRNDFGFKFHKDINNIQTNKFTIISKRVFGKCLSQMRSDMNIQHLVFYEYSANSARRALRHFKSIRTFEAISSFGYRYRLFTFEEYMARFMLDDLKAYSSCEYTEFIPSPFVVSYVDTPLGIKTSLNVLVDDKISTWDFLKTTPFITNLTIIIACEKMLPKLVNFRLRKLHIHHTKIKVIDYTMSDIFDTTVLSELTIAGFVNFEKVFSEHELEREYPCLTQLCLRHDGTELEENTIPDLLNFTHNGLSILIIATKINNQETAKIISSLSSNFPSASINWWHEPRRFLRTLMEDIERVDSAFTHDIIMLSPQLPFGTIGYHFPKIQDTRSSRHRVHSYWCRLKDCPRQSDPFLKECYSDLELEVLYQYFVVQIDDTPLYGIVE</sequence>
<comment type="caution">
    <text evidence="2">The sequence shown here is derived from an EMBL/GenBank/DDBJ whole genome shotgun (WGS) entry which is preliminary data.</text>
</comment>
<dbReference type="Proteomes" id="UP000669133">
    <property type="component" value="Unassembled WGS sequence"/>
</dbReference>
<dbReference type="OrthoDB" id="4011899at2759"/>
<dbReference type="PROSITE" id="PS50181">
    <property type="entry name" value="FBOX"/>
    <property type="match status" value="1"/>
</dbReference>